<gene>
    <name evidence="8" type="ORF">M998_2317</name>
</gene>
<dbReference type="GO" id="GO:0005886">
    <property type="term" value="C:plasma membrane"/>
    <property type="evidence" value="ECO:0007669"/>
    <property type="project" value="UniProtKB-SubCell"/>
</dbReference>
<dbReference type="InterPro" id="IPR006304">
    <property type="entry name" value="T3SS_SpaR/YscT"/>
</dbReference>
<dbReference type="GO" id="GO:0006605">
    <property type="term" value="P:protein targeting"/>
    <property type="evidence" value="ECO:0007669"/>
    <property type="project" value="UniProtKB-UniRule"/>
</dbReference>
<evidence type="ECO:0000313" key="8">
    <source>
        <dbReference type="EMBL" id="OAT51380.1"/>
    </source>
</evidence>
<feature type="transmembrane region" description="Helical" evidence="7">
    <location>
        <begin position="133"/>
        <end position="155"/>
    </location>
</feature>
<evidence type="ECO:0000313" key="9">
    <source>
        <dbReference type="Proteomes" id="UP000078224"/>
    </source>
</evidence>
<evidence type="ECO:0000256" key="6">
    <source>
        <dbReference type="ARBA" id="ARBA00023136"/>
    </source>
</evidence>
<feature type="transmembrane region" description="Helical" evidence="7">
    <location>
        <begin position="20"/>
        <end position="37"/>
    </location>
</feature>
<keyword evidence="9" id="KW-1185">Reference proteome</keyword>
<dbReference type="Proteomes" id="UP000078224">
    <property type="component" value="Unassembled WGS sequence"/>
</dbReference>
<evidence type="ECO:0000256" key="7">
    <source>
        <dbReference type="RuleBase" id="RU362072"/>
    </source>
</evidence>
<proteinExistence type="inferred from homology"/>
<dbReference type="NCBIfam" id="TIGR01401">
    <property type="entry name" value="fliR_like_III"/>
    <property type="match status" value="1"/>
</dbReference>
<dbReference type="PANTHER" id="PTHR30065">
    <property type="entry name" value="FLAGELLAR BIOSYNTHETIC PROTEIN FLIR"/>
    <property type="match status" value="1"/>
</dbReference>
<dbReference type="RefSeq" id="WP_068438818.1">
    <property type="nucleotide sequence ID" value="NZ_LXEW01000032.1"/>
</dbReference>
<name>A0A1B7JU11_9GAMM</name>
<comment type="subcellular location">
    <subcellularLocation>
        <location evidence="1 7">Cell membrane</location>
        <topology evidence="1 7">Multi-pass membrane protein</topology>
    </subcellularLocation>
</comment>
<sequence length="264" mass="29307">MNQEIVSLISSLFFSFQQGLIKVAFAWLRIAPVMFFLPFFSNKLLNGGIIKNCVVVYLALGLWPFFSSRDIQWEEINLGEIFLYEVLVGLVLALILGLPFMIANVIGELIDMQRGETISSIIDPASGTEASELAVLISYITCMVFLAQGGMYQLANIFAQSYQLLPFAEGFSSFNSLPLGEWLNKMVVKGVILTAPILVTLFIIEVALGLYSRFCPQLNAFSLSLAIKSIIAFVVFLLYFKNEVPDILVNMISTSPLNDIFLSP</sequence>
<accession>A0A1B7JU11</accession>
<feature type="transmembrane region" description="Helical" evidence="7">
    <location>
        <begin position="220"/>
        <end position="240"/>
    </location>
</feature>
<dbReference type="PATRIC" id="fig|1354272.4.peg.2354"/>
<keyword evidence="6 7" id="KW-0472">Membrane</keyword>
<keyword evidence="5 7" id="KW-1133">Transmembrane helix</keyword>
<comment type="similarity">
    <text evidence="2 7">Belongs to the FliR/MopE/SpaR family.</text>
</comment>
<feature type="transmembrane region" description="Helical" evidence="7">
    <location>
        <begin position="86"/>
        <end position="106"/>
    </location>
</feature>
<keyword evidence="3 7" id="KW-1003">Cell membrane</keyword>
<organism evidence="8 9">
    <name type="scientific">Providencia heimbachae ATCC 35613</name>
    <dbReference type="NCBI Taxonomy" id="1354272"/>
    <lineage>
        <taxon>Bacteria</taxon>
        <taxon>Pseudomonadati</taxon>
        <taxon>Pseudomonadota</taxon>
        <taxon>Gammaproteobacteria</taxon>
        <taxon>Enterobacterales</taxon>
        <taxon>Morganellaceae</taxon>
        <taxon>Providencia</taxon>
    </lineage>
</organism>
<feature type="transmembrane region" description="Helical" evidence="7">
    <location>
        <begin position="49"/>
        <end position="66"/>
    </location>
</feature>
<evidence type="ECO:0000256" key="3">
    <source>
        <dbReference type="ARBA" id="ARBA00022475"/>
    </source>
</evidence>
<dbReference type="Pfam" id="PF01311">
    <property type="entry name" value="Bac_export_1"/>
    <property type="match status" value="1"/>
</dbReference>
<dbReference type="PRINTS" id="PR00953">
    <property type="entry name" value="TYPE3IMRPROT"/>
</dbReference>
<evidence type="ECO:0000256" key="5">
    <source>
        <dbReference type="ARBA" id="ARBA00022989"/>
    </source>
</evidence>
<evidence type="ECO:0000256" key="4">
    <source>
        <dbReference type="ARBA" id="ARBA00022692"/>
    </source>
</evidence>
<dbReference type="InterPro" id="IPR002010">
    <property type="entry name" value="T3SS_IM_R"/>
</dbReference>
<dbReference type="EMBL" id="LXEW01000032">
    <property type="protein sequence ID" value="OAT51380.1"/>
    <property type="molecule type" value="Genomic_DNA"/>
</dbReference>
<evidence type="ECO:0000256" key="1">
    <source>
        <dbReference type="ARBA" id="ARBA00004651"/>
    </source>
</evidence>
<keyword evidence="4 7" id="KW-0812">Transmembrane</keyword>
<protein>
    <submittedName>
        <fullName evidence="8">Type III secretion system inner membrane protein</fullName>
    </submittedName>
</protein>
<comment type="caution">
    <text evidence="8">The sequence shown here is derived from an EMBL/GenBank/DDBJ whole genome shotgun (WGS) entry which is preliminary data.</text>
</comment>
<reference evidence="8 9" key="1">
    <citation type="submission" date="2016-04" db="EMBL/GenBank/DDBJ databases">
        <title>ATOL: Assembling a taxonomically balanced genome-scale reconstruction of the evolutionary history of the Enterobacteriaceae.</title>
        <authorList>
            <person name="Plunkett G.III."/>
            <person name="Neeno-Eckwall E.C."/>
            <person name="Glasner J.D."/>
            <person name="Perna N.T."/>
        </authorList>
    </citation>
    <scope>NUCLEOTIDE SEQUENCE [LARGE SCALE GENOMIC DNA]</scope>
    <source>
        <strain evidence="8 9">ATCC 35613</strain>
    </source>
</reference>
<feature type="transmembrane region" description="Helical" evidence="7">
    <location>
        <begin position="186"/>
        <end position="208"/>
    </location>
</feature>
<evidence type="ECO:0000256" key="2">
    <source>
        <dbReference type="ARBA" id="ARBA00009772"/>
    </source>
</evidence>
<dbReference type="PANTHER" id="PTHR30065:SF1">
    <property type="entry name" value="SURFACE PRESENTATION OF ANTIGENS PROTEIN SPAR"/>
    <property type="match status" value="1"/>
</dbReference>
<dbReference type="AlphaFoldDB" id="A0A1B7JU11"/>
<dbReference type="OrthoDB" id="9807748at2"/>